<reference evidence="2" key="1">
    <citation type="submission" date="2015-04" db="UniProtKB">
        <authorList>
            <consortium name="EnsemblPlants"/>
        </authorList>
    </citation>
    <scope>IDENTIFICATION</scope>
    <source>
        <strain evidence="2">SL10</strain>
    </source>
</reference>
<evidence type="ECO:0000313" key="2">
    <source>
        <dbReference type="EnsemblPlants" id="ONIVA08G13860.1"/>
    </source>
</evidence>
<accession>A0A0E0IB80</accession>
<keyword evidence="3" id="KW-1185">Reference proteome</keyword>
<dbReference type="AlphaFoldDB" id="A0A0E0IB80"/>
<dbReference type="Proteomes" id="UP000006591">
    <property type="component" value="Chromosome 8"/>
</dbReference>
<feature type="region of interest" description="Disordered" evidence="1">
    <location>
        <begin position="1"/>
        <end position="31"/>
    </location>
</feature>
<sequence>MVTPTLTDKRSMSRRIAKSNGATIPTQLPGSSLTHRGIAPASTASVLATAIAVLPHHVADPALLSVDLHHGPFRATPEAARQSSGRRWLLSAVLWSPVSPPSPSDIPIYKSEILPLDTSSLFFRTSGSFITRIKGEGRGRVLQRFNTLALPGKICCFLFCNCTFCFS</sequence>
<name>A0A0E0IB80_ORYNI</name>
<proteinExistence type="predicted"/>
<feature type="compositionally biased region" description="Polar residues" evidence="1">
    <location>
        <begin position="20"/>
        <end position="31"/>
    </location>
</feature>
<dbReference type="EnsemblPlants" id="ONIVA08G13860.1">
    <property type="protein sequence ID" value="ONIVA08G13860.1"/>
    <property type="gene ID" value="ONIVA08G13860"/>
</dbReference>
<protein>
    <submittedName>
        <fullName evidence="2">Uncharacterized protein</fullName>
    </submittedName>
</protein>
<evidence type="ECO:0000313" key="3">
    <source>
        <dbReference type="Proteomes" id="UP000006591"/>
    </source>
</evidence>
<reference evidence="2" key="2">
    <citation type="submission" date="2018-04" db="EMBL/GenBank/DDBJ databases">
        <title>OnivRS2 (Oryza nivara Reference Sequence Version 2).</title>
        <authorList>
            <person name="Zhang J."/>
            <person name="Kudrna D."/>
            <person name="Lee S."/>
            <person name="Talag J."/>
            <person name="Rajasekar S."/>
            <person name="Welchert J."/>
            <person name="Hsing Y.-I."/>
            <person name="Wing R.A."/>
        </authorList>
    </citation>
    <scope>NUCLEOTIDE SEQUENCE [LARGE SCALE GENOMIC DNA]</scope>
    <source>
        <strain evidence="2">SL10</strain>
    </source>
</reference>
<dbReference type="Gramene" id="ONIVA08G13860.1">
    <property type="protein sequence ID" value="ONIVA08G13860.1"/>
    <property type="gene ID" value="ONIVA08G13860"/>
</dbReference>
<dbReference type="HOGENOM" id="CLU_1597132_0_0_1"/>
<organism evidence="2">
    <name type="scientific">Oryza nivara</name>
    <name type="common">Indian wild rice</name>
    <name type="synonym">Oryza sativa f. spontanea</name>
    <dbReference type="NCBI Taxonomy" id="4536"/>
    <lineage>
        <taxon>Eukaryota</taxon>
        <taxon>Viridiplantae</taxon>
        <taxon>Streptophyta</taxon>
        <taxon>Embryophyta</taxon>
        <taxon>Tracheophyta</taxon>
        <taxon>Spermatophyta</taxon>
        <taxon>Magnoliopsida</taxon>
        <taxon>Liliopsida</taxon>
        <taxon>Poales</taxon>
        <taxon>Poaceae</taxon>
        <taxon>BOP clade</taxon>
        <taxon>Oryzoideae</taxon>
        <taxon>Oryzeae</taxon>
        <taxon>Oryzinae</taxon>
        <taxon>Oryza</taxon>
    </lineage>
</organism>
<evidence type="ECO:0000256" key="1">
    <source>
        <dbReference type="SAM" id="MobiDB-lite"/>
    </source>
</evidence>